<dbReference type="Proteomes" id="UP001358614">
    <property type="component" value="Chromosome 1"/>
</dbReference>
<gene>
    <name evidence="3" type="ORF">V865_000156</name>
</gene>
<reference evidence="3 4" key="1">
    <citation type="submission" date="2024-01" db="EMBL/GenBank/DDBJ databases">
        <title>Comparative genomics of Cryptococcus and Kwoniella reveals pathogenesis evolution and contrasting modes of karyotype evolution via chromosome fusion or intercentromeric recombination.</title>
        <authorList>
            <person name="Coelho M.A."/>
            <person name="David-Palma M."/>
            <person name="Shea T."/>
            <person name="Bowers K."/>
            <person name="McGinley-Smith S."/>
            <person name="Mohammad A.W."/>
            <person name="Gnirke A."/>
            <person name="Yurkov A.M."/>
            <person name="Nowrousian M."/>
            <person name="Sun S."/>
            <person name="Cuomo C.A."/>
            <person name="Heitman J."/>
        </authorList>
    </citation>
    <scope>NUCLEOTIDE SEQUENCE [LARGE SCALE GENOMIC DNA]</scope>
    <source>
        <strain evidence="3 4">PYCC6329</strain>
    </source>
</reference>
<dbReference type="Pfam" id="PF10263">
    <property type="entry name" value="SprT-like"/>
    <property type="match status" value="1"/>
</dbReference>
<feature type="compositionally biased region" description="Acidic residues" evidence="1">
    <location>
        <begin position="314"/>
        <end position="342"/>
    </location>
</feature>
<feature type="region of interest" description="Disordered" evidence="1">
    <location>
        <begin position="166"/>
        <end position="425"/>
    </location>
</feature>
<keyword evidence="4" id="KW-1185">Reference proteome</keyword>
<dbReference type="InterPro" id="IPR006640">
    <property type="entry name" value="SprT-like_domain"/>
</dbReference>
<dbReference type="EMBL" id="CP144089">
    <property type="protein sequence ID" value="WWD02118.1"/>
    <property type="molecule type" value="Genomic_DNA"/>
</dbReference>
<feature type="region of interest" description="Disordered" evidence="1">
    <location>
        <begin position="1"/>
        <end position="20"/>
    </location>
</feature>
<dbReference type="GO" id="GO:0006950">
    <property type="term" value="P:response to stress"/>
    <property type="evidence" value="ECO:0007669"/>
    <property type="project" value="UniProtKB-ARBA"/>
</dbReference>
<dbReference type="KEGG" id="ker:91098960"/>
<evidence type="ECO:0000313" key="3">
    <source>
        <dbReference type="EMBL" id="WWD02118.1"/>
    </source>
</evidence>
<dbReference type="GO" id="GO:0005634">
    <property type="term" value="C:nucleus"/>
    <property type="evidence" value="ECO:0007669"/>
    <property type="project" value="TreeGrafter"/>
</dbReference>
<dbReference type="PANTHER" id="PTHR23099">
    <property type="entry name" value="TRANSCRIPTIONAL REGULATOR"/>
    <property type="match status" value="1"/>
</dbReference>
<protein>
    <recommendedName>
        <fullName evidence="2">SprT-like domain-containing protein</fullName>
    </recommendedName>
</protein>
<feature type="compositionally biased region" description="Basic and acidic residues" evidence="1">
    <location>
        <begin position="401"/>
        <end position="410"/>
    </location>
</feature>
<feature type="domain" description="SprT-like" evidence="2">
    <location>
        <begin position="442"/>
        <end position="606"/>
    </location>
</feature>
<accession>A0AAX4K8A2</accession>
<sequence>MSRMSHRARRRIVSESESENEVEVVEIKDTTSLKMKKDESVSPSCSPGPSIPRMTFPRIPLTPRKETNFAPSSLKRVEFSSVKVRTPGKKLQGLRFIGTPPKILEKEDAAVEILDDAADDAQIAQEEQEEQERNDLMEQLDLGNLRLEDDTASSIKEVICVDEEEEDVDGILHLSPGPSSPSTESLHVDPSSPSPAKIPSVSPSLRPTTPIIVESDSDESVIWNPTPRRTPGKCRVVISDSDSESDSQPSKPLPALSVLPSLSAGPSSVCKTRGKPAALRFIEDQAYGQNDSEEEEEVYEEEEDTLGSLRDFIVDDDYDSEEEEESSTDDQYEEDEDEEQELNEAIRSGSDEEEEDSDGFEILSSPPLKSHKIPNNKSSTPSWIPDIGQLVIASSDSDSGSDPHDLDDGRRKKKKKNRNIVANKGKSDKSLFSNKAWIEERTRIANSIFKELDEKVFEGRLGMKGVGARVEWNNRLLTTAGVARIKRVTKNGESKKDHWIELSEKVLTGEKQIINTVAHEMCHLATWVISNEFKNPHGRIFKSWGRKVMLARKDIQVTTTHAYQIEYKYQWKCSAAWCGKIYKRHSKSIDTTKHTCGICKGTLVPLFETKQKTASAFQVYLKTNMKYAKSSMPGSSHGEVMRALSKRWNEHGENGDHEVFWRSAAIAARS</sequence>
<organism evidence="3 4">
    <name type="scientific">Kwoniella europaea PYCC6329</name>
    <dbReference type="NCBI Taxonomy" id="1423913"/>
    <lineage>
        <taxon>Eukaryota</taxon>
        <taxon>Fungi</taxon>
        <taxon>Dikarya</taxon>
        <taxon>Basidiomycota</taxon>
        <taxon>Agaricomycotina</taxon>
        <taxon>Tremellomycetes</taxon>
        <taxon>Tremellales</taxon>
        <taxon>Cryptococcaceae</taxon>
        <taxon>Kwoniella</taxon>
    </lineage>
</organism>
<dbReference type="GeneID" id="91098960"/>
<proteinExistence type="predicted"/>
<feature type="compositionally biased region" description="Low complexity" evidence="1">
    <location>
        <begin position="246"/>
        <end position="269"/>
    </location>
</feature>
<name>A0AAX4K8A2_9TREE</name>
<feature type="region of interest" description="Disordered" evidence="1">
    <location>
        <begin position="33"/>
        <end position="65"/>
    </location>
</feature>
<dbReference type="SUPFAM" id="SSF47095">
    <property type="entry name" value="HMG-box"/>
    <property type="match status" value="1"/>
</dbReference>
<feature type="compositionally biased region" description="Basic residues" evidence="1">
    <location>
        <begin position="1"/>
        <end position="11"/>
    </location>
</feature>
<evidence type="ECO:0000256" key="1">
    <source>
        <dbReference type="SAM" id="MobiDB-lite"/>
    </source>
</evidence>
<dbReference type="RefSeq" id="XP_066080085.1">
    <property type="nucleotide sequence ID" value="XM_066223988.1"/>
</dbReference>
<dbReference type="PANTHER" id="PTHR23099:SF0">
    <property type="entry name" value="GERM CELL NUCLEAR ACIDIC PROTEIN"/>
    <property type="match status" value="1"/>
</dbReference>
<dbReference type="SMART" id="SM00731">
    <property type="entry name" value="SprT"/>
    <property type="match status" value="1"/>
</dbReference>
<evidence type="ECO:0000313" key="4">
    <source>
        <dbReference type="Proteomes" id="UP001358614"/>
    </source>
</evidence>
<evidence type="ECO:0000259" key="2">
    <source>
        <dbReference type="SMART" id="SM00731"/>
    </source>
</evidence>
<dbReference type="InterPro" id="IPR036910">
    <property type="entry name" value="HMG_box_dom_sf"/>
</dbReference>
<feature type="compositionally biased region" description="Acidic residues" evidence="1">
    <location>
        <begin position="291"/>
        <end position="305"/>
    </location>
</feature>
<dbReference type="AlphaFoldDB" id="A0AAX4K8A2"/>